<feature type="region of interest" description="Disordered" evidence="1">
    <location>
        <begin position="189"/>
        <end position="249"/>
    </location>
</feature>
<dbReference type="RefSeq" id="XP_033390269.1">
    <property type="nucleotide sequence ID" value="XM_033523092.1"/>
</dbReference>
<dbReference type="GO" id="GO:0005524">
    <property type="term" value="F:ATP binding"/>
    <property type="evidence" value="ECO:0007669"/>
    <property type="project" value="InterPro"/>
</dbReference>
<dbReference type="InterPro" id="IPR011009">
    <property type="entry name" value="Kinase-like_dom_sf"/>
</dbReference>
<feature type="compositionally biased region" description="Basic and acidic residues" evidence="1">
    <location>
        <begin position="457"/>
        <end position="475"/>
    </location>
</feature>
<feature type="compositionally biased region" description="Low complexity" evidence="1">
    <location>
        <begin position="519"/>
        <end position="535"/>
    </location>
</feature>
<protein>
    <recommendedName>
        <fullName evidence="2">Protein kinase domain-containing protein</fullName>
    </recommendedName>
</protein>
<evidence type="ECO:0000259" key="2">
    <source>
        <dbReference type="PROSITE" id="PS50011"/>
    </source>
</evidence>
<name>A0A6A5YAX9_9PLEO</name>
<dbReference type="EMBL" id="ML978066">
    <property type="protein sequence ID" value="KAF2021930.1"/>
    <property type="molecule type" value="Genomic_DNA"/>
</dbReference>
<dbReference type="SUPFAM" id="SSF56112">
    <property type="entry name" value="Protein kinase-like (PK-like)"/>
    <property type="match status" value="1"/>
</dbReference>
<feature type="compositionally biased region" description="Basic and acidic residues" evidence="1">
    <location>
        <begin position="209"/>
        <end position="236"/>
    </location>
</feature>
<dbReference type="AlphaFoldDB" id="A0A6A5YAX9"/>
<dbReference type="Gene3D" id="1.10.510.10">
    <property type="entry name" value="Transferase(Phosphotransferase) domain 1"/>
    <property type="match status" value="1"/>
</dbReference>
<keyword evidence="4" id="KW-1185">Reference proteome</keyword>
<organism evidence="3 4">
    <name type="scientific">Aaosphaeria arxii CBS 175.79</name>
    <dbReference type="NCBI Taxonomy" id="1450172"/>
    <lineage>
        <taxon>Eukaryota</taxon>
        <taxon>Fungi</taxon>
        <taxon>Dikarya</taxon>
        <taxon>Ascomycota</taxon>
        <taxon>Pezizomycotina</taxon>
        <taxon>Dothideomycetes</taxon>
        <taxon>Pleosporomycetidae</taxon>
        <taxon>Pleosporales</taxon>
        <taxon>Pleosporales incertae sedis</taxon>
        <taxon>Aaosphaeria</taxon>
    </lineage>
</organism>
<dbReference type="PROSITE" id="PS50011">
    <property type="entry name" value="PROTEIN_KINASE_DOM"/>
    <property type="match status" value="1"/>
</dbReference>
<proteinExistence type="predicted"/>
<dbReference type="Proteomes" id="UP000799778">
    <property type="component" value="Unassembled WGS sequence"/>
</dbReference>
<dbReference type="GeneID" id="54280489"/>
<gene>
    <name evidence="3" type="ORF">BU24DRAFT_337592</name>
</gene>
<dbReference type="OrthoDB" id="2156052at2759"/>
<dbReference type="GO" id="GO:0004672">
    <property type="term" value="F:protein kinase activity"/>
    <property type="evidence" value="ECO:0007669"/>
    <property type="project" value="InterPro"/>
</dbReference>
<feature type="domain" description="Protein kinase" evidence="2">
    <location>
        <begin position="608"/>
        <end position="788"/>
    </location>
</feature>
<reference evidence="3" key="1">
    <citation type="journal article" date="2020" name="Stud. Mycol.">
        <title>101 Dothideomycetes genomes: a test case for predicting lifestyles and emergence of pathogens.</title>
        <authorList>
            <person name="Haridas S."/>
            <person name="Albert R."/>
            <person name="Binder M."/>
            <person name="Bloem J."/>
            <person name="Labutti K."/>
            <person name="Salamov A."/>
            <person name="Andreopoulos B."/>
            <person name="Baker S."/>
            <person name="Barry K."/>
            <person name="Bills G."/>
            <person name="Bluhm B."/>
            <person name="Cannon C."/>
            <person name="Castanera R."/>
            <person name="Culley D."/>
            <person name="Daum C."/>
            <person name="Ezra D."/>
            <person name="Gonzalez J."/>
            <person name="Henrissat B."/>
            <person name="Kuo A."/>
            <person name="Liang C."/>
            <person name="Lipzen A."/>
            <person name="Lutzoni F."/>
            <person name="Magnuson J."/>
            <person name="Mondo S."/>
            <person name="Nolan M."/>
            <person name="Ohm R."/>
            <person name="Pangilinan J."/>
            <person name="Park H.-J."/>
            <person name="Ramirez L."/>
            <person name="Alfaro M."/>
            <person name="Sun H."/>
            <person name="Tritt A."/>
            <person name="Yoshinaga Y."/>
            <person name="Zwiers L.-H."/>
            <person name="Turgeon B."/>
            <person name="Goodwin S."/>
            <person name="Spatafora J."/>
            <person name="Crous P."/>
            <person name="Grigoriev I."/>
        </authorList>
    </citation>
    <scope>NUCLEOTIDE SEQUENCE</scope>
    <source>
        <strain evidence="3">CBS 175.79</strain>
    </source>
</reference>
<sequence length="788" mass="89637">MASPSLEDYRRLYFEEKRAKEEAAKEADRKIEEANRRVKEADRRVAQAEDGNRDTNLPEYLDACYENFHLNLAVQLDPTQSTQGCPANANNKLRPDRLVLWEEFPKEQAAIWEKLVESDFADKRCFTSKYGMQAYGKTLKKLIGSESDLNHFLRTTIETPVRLIVEQLYNSAKLRRTFRLQGSVDFENHSNTLSQEGRASAATGRRRSPRLEEKAKEAEKDAKEAEKDAKEAEKDALPPSTPVAAPRQRPRPDQICVYNIQHRKRTAAFVMEYKAPHKLPLNFMYDGFYDMDLKDVIQCETNIPKDRFSRVVAAVITQAFSYMVRMGVEFGCVSTGEAMIFLRVPEDPRTVYYYLSVPKGDVGETTGWNAGSESANRLHLTAVGQMLAFTLRALQVSPREQGWRTKAENELNSWEMAYDEVLQTILKSDTKSSVYRPPKHKGFLRMSPIQLRKRRHAPQDEHEPDTPSRKPDSSRPAENTSSSCDEPEDQYHSDSDDSDPETLSRKPIPFRSGRKIERAGTSTSTSAGTSADGSTHQSSQDNQKRSYCTQRCLLGLARRGFLDPLCPNAQAHVRNQQSMQDYGQIRHSITSQGFRTRIRKQLAENRDVDCYPEGVHGACGALFQVTLRSHGYTVAAKTSPMENACFIQQEAEFYQRLRSLQGITVPVHLGNIDLELPYYYEGIPLYHMMFMSFGGKPLSQHLSEENRTSISQQKAVAEQKIRDNGVLHLDFENRNILWNEENNSIMVIDFERAEAIKPRRALGKIAANRKRARDLDIRGSRAGKVAIG</sequence>
<feature type="region of interest" description="Disordered" evidence="1">
    <location>
        <begin position="19"/>
        <end position="51"/>
    </location>
</feature>
<evidence type="ECO:0000256" key="1">
    <source>
        <dbReference type="SAM" id="MobiDB-lite"/>
    </source>
</evidence>
<dbReference type="InterPro" id="IPR000719">
    <property type="entry name" value="Prot_kinase_dom"/>
</dbReference>
<feature type="region of interest" description="Disordered" evidence="1">
    <location>
        <begin position="432"/>
        <end position="544"/>
    </location>
</feature>
<evidence type="ECO:0000313" key="3">
    <source>
        <dbReference type="EMBL" id="KAF2021930.1"/>
    </source>
</evidence>
<evidence type="ECO:0000313" key="4">
    <source>
        <dbReference type="Proteomes" id="UP000799778"/>
    </source>
</evidence>
<accession>A0A6A5YAX9</accession>